<dbReference type="EMBL" id="AP012057">
    <property type="protein sequence ID" value="BAN03121.1"/>
    <property type="molecule type" value="Genomic_DNA"/>
</dbReference>
<evidence type="ECO:0000313" key="2">
    <source>
        <dbReference type="Proteomes" id="UP000011863"/>
    </source>
</evidence>
<dbReference type="RefSeq" id="WP_015442368.1">
    <property type="nucleotide sequence ID" value="NC_020520.1"/>
</dbReference>
<dbReference type="KEGG" id="aym:YM304_28070"/>
<dbReference type="CDD" id="cd06154">
    <property type="entry name" value="YjgF_YER057c_UK114_like_6"/>
    <property type="match status" value="1"/>
</dbReference>
<dbReference type="Proteomes" id="UP000011863">
    <property type="component" value="Chromosome"/>
</dbReference>
<dbReference type="PANTHER" id="PTHR43857">
    <property type="entry name" value="BLR7761 PROTEIN"/>
    <property type="match status" value="1"/>
</dbReference>
<evidence type="ECO:0000313" key="1">
    <source>
        <dbReference type="EMBL" id="BAN03121.1"/>
    </source>
</evidence>
<organism evidence="1 2">
    <name type="scientific">Ilumatobacter coccineus (strain NBRC 103263 / KCTC 29153 / YM16-304)</name>
    <dbReference type="NCBI Taxonomy" id="1313172"/>
    <lineage>
        <taxon>Bacteria</taxon>
        <taxon>Bacillati</taxon>
        <taxon>Actinomycetota</taxon>
        <taxon>Acidimicrobiia</taxon>
        <taxon>Acidimicrobiales</taxon>
        <taxon>Ilumatobacteraceae</taxon>
        <taxon>Ilumatobacter</taxon>
    </lineage>
</organism>
<dbReference type="InterPro" id="IPR006175">
    <property type="entry name" value="YjgF/YER057c/UK114"/>
</dbReference>
<dbReference type="PANTHER" id="PTHR43857:SF1">
    <property type="entry name" value="YJGH FAMILY PROTEIN"/>
    <property type="match status" value="1"/>
</dbReference>
<dbReference type="AlphaFoldDB" id="A0A6C7E9I9"/>
<dbReference type="OrthoDB" id="9799840at2"/>
<dbReference type="Gene3D" id="3.30.1330.40">
    <property type="entry name" value="RutC-like"/>
    <property type="match status" value="1"/>
</dbReference>
<proteinExistence type="predicted"/>
<sequence>MQRTRRQISQGSTFERDIGYSRAIVADRWVFISGTTGFDYRTMTIAPGIVEQVTQTLANLDAALIDAGGTAADVVRVNYHLPDPDDFEPCWPSLREYFHESRPAATMLVTGLADPRMRIEIEATALLPDSGPSDQPKPS</sequence>
<dbReference type="SUPFAM" id="SSF55298">
    <property type="entry name" value="YjgF-like"/>
    <property type="match status" value="1"/>
</dbReference>
<protein>
    <submittedName>
        <fullName evidence="1">Putative ribonuclease</fullName>
    </submittedName>
</protein>
<name>A0A6C7E9I9_ILUCY</name>
<gene>
    <name evidence="1" type="ORF">YM304_28070</name>
</gene>
<dbReference type="InterPro" id="IPR035959">
    <property type="entry name" value="RutC-like_sf"/>
</dbReference>
<reference evidence="1 2" key="1">
    <citation type="journal article" date="2013" name="Int. J. Syst. Evol. Microbiol.">
        <title>Ilumatobacter nonamiense sp. nov. and Ilumatobacter coccineum sp. nov., isolated from seashore sand.</title>
        <authorList>
            <person name="Matsumoto A."/>
            <person name="Kasai H."/>
            <person name="Matsuo Y."/>
            <person name="Shizuri Y."/>
            <person name="Ichikawa N."/>
            <person name="Fujita N."/>
            <person name="Omura S."/>
            <person name="Takahashi Y."/>
        </authorList>
    </citation>
    <scope>NUCLEOTIDE SEQUENCE [LARGE SCALE GENOMIC DNA]</scope>
    <source>
        <strain evidence="2">NBRC 103263 / KCTC 29153 / YM16-304</strain>
    </source>
</reference>
<keyword evidence="2" id="KW-1185">Reference proteome</keyword>
<dbReference type="Pfam" id="PF01042">
    <property type="entry name" value="Ribonuc_L-PSP"/>
    <property type="match status" value="1"/>
</dbReference>
<accession>A0A6C7E9I9</accession>